<evidence type="ECO:0000256" key="1">
    <source>
        <dbReference type="SAM" id="MobiDB-lite"/>
    </source>
</evidence>
<gene>
    <name evidence="3" type="ORF">ElyMa_006053700</name>
</gene>
<accession>A0AAV4GL91</accession>
<sequence length="112" mass="12862">MLIEANFEQYLFVLLGFPCCLAVGLYSWLGVRWITAKNTPDNIAIVYGKLGFYYPLKYRLFRVLLWLRRRQNEKKLKANEASSSDAGYGMKSRNSPADMDKVQVLADGFPMV</sequence>
<organism evidence="3 4">
    <name type="scientific">Elysia marginata</name>
    <dbReference type="NCBI Taxonomy" id="1093978"/>
    <lineage>
        <taxon>Eukaryota</taxon>
        <taxon>Metazoa</taxon>
        <taxon>Spiralia</taxon>
        <taxon>Lophotrochozoa</taxon>
        <taxon>Mollusca</taxon>
        <taxon>Gastropoda</taxon>
        <taxon>Heterobranchia</taxon>
        <taxon>Euthyneura</taxon>
        <taxon>Panpulmonata</taxon>
        <taxon>Sacoglossa</taxon>
        <taxon>Placobranchoidea</taxon>
        <taxon>Plakobranchidae</taxon>
        <taxon>Elysia</taxon>
    </lineage>
</organism>
<evidence type="ECO:0000256" key="2">
    <source>
        <dbReference type="SAM" id="Phobius"/>
    </source>
</evidence>
<evidence type="ECO:0000313" key="3">
    <source>
        <dbReference type="EMBL" id="GFR86483.1"/>
    </source>
</evidence>
<feature type="region of interest" description="Disordered" evidence="1">
    <location>
        <begin position="74"/>
        <end position="101"/>
    </location>
</feature>
<proteinExistence type="predicted"/>
<keyword evidence="2" id="KW-0472">Membrane</keyword>
<dbReference type="AlphaFoldDB" id="A0AAV4GL91"/>
<dbReference type="EMBL" id="BMAT01012127">
    <property type="protein sequence ID" value="GFR86483.1"/>
    <property type="molecule type" value="Genomic_DNA"/>
</dbReference>
<reference evidence="3 4" key="1">
    <citation type="journal article" date="2021" name="Elife">
        <title>Chloroplast acquisition without the gene transfer in kleptoplastic sea slugs, Plakobranchus ocellatus.</title>
        <authorList>
            <person name="Maeda T."/>
            <person name="Takahashi S."/>
            <person name="Yoshida T."/>
            <person name="Shimamura S."/>
            <person name="Takaki Y."/>
            <person name="Nagai Y."/>
            <person name="Toyoda A."/>
            <person name="Suzuki Y."/>
            <person name="Arimoto A."/>
            <person name="Ishii H."/>
            <person name="Satoh N."/>
            <person name="Nishiyama T."/>
            <person name="Hasebe M."/>
            <person name="Maruyama T."/>
            <person name="Minagawa J."/>
            <person name="Obokata J."/>
            <person name="Shigenobu S."/>
        </authorList>
    </citation>
    <scope>NUCLEOTIDE SEQUENCE [LARGE SCALE GENOMIC DNA]</scope>
</reference>
<evidence type="ECO:0000313" key="4">
    <source>
        <dbReference type="Proteomes" id="UP000762676"/>
    </source>
</evidence>
<comment type="caution">
    <text evidence="3">The sequence shown here is derived from an EMBL/GenBank/DDBJ whole genome shotgun (WGS) entry which is preliminary data.</text>
</comment>
<name>A0AAV4GL91_9GAST</name>
<keyword evidence="4" id="KW-1185">Reference proteome</keyword>
<feature type="transmembrane region" description="Helical" evidence="2">
    <location>
        <begin position="12"/>
        <end position="31"/>
    </location>
</feature>
<keyword evidence="2" id="KW-0812">Transmembrane</keyword>
<keyword evidence="2" id="KW-1133">Transmembrane helix</keyword>
<feature type="transmembrane region" description="Helical" evidence="2">
    <location>
        <begin position="51"/>
        <end position="67"/>
    </location>
</feature>
<protein>
    <submittedName>
        <fullName evidence="3">Polyprenol reductase</fullName>
    </submittedName>
</protein>
<dbReference type="Proteomes" id="UP000762676">
    <property type="component" value="Unassembled WGS sequence"/>
</dbReference>